<keyword evidence="2" id="KW-1185">Reference proteome</keyword>
<proteinExistence type="predicted"/>
<dbReference type="AlphaFoldDB" id="A0A4Y2JNX1"/>
<dbReference type="Proteomes" id="UP000499080">
    <property type="component" value="Unassembled WGS sequence"/>
</dbReference>
<gene>
    <name evidence="1" type="ORF">AVEN_168973_1</name>
</gene>
<accession>A0A4Y2JNX1</accession>
<name>A0A4Y2JNX1_ARAVE</name>
<reference evidence="1 2" key="1">
    <citation type="journal article" date="2019" name="Sci. Rep.">
        <title>Orb-weaving spider Araneus ventricosus genome elucidates the spidroin gene catalogue.</title>
        <authorList>
            <person name="Kono N."/>
            <person name="Nakamura H."/>
            <person name="Ohtoshi R."/>
            <person name="Moran D.A.P."/>
            <person name="Shinohara A."/>
            <person name="Yoshida Y."/>
            <person name="Fujiwara M."/>
            <person name="Mori M."/>
            <person name="Tomita M."/>
            <person name="Arakawa K."/>
        </authorList>
    </citation>
    <scope>NUCLEOTIDE SEQUENCE [LARGE SCALE GENOMIC DNA]</scope>
</reference>
<evidence type="ECO:0000313" key="1">
    <source>
        <dbReference type="EMBL" id="GBM91139.1"/>
    </source>
</evidence>
<evidence type="ECO:0000313" key="2">
    <source>
        <dbReference type="Proteomes" id="UP000499080"/>
    </source>
</evidence>
<organism evidence="1 2">
    <name type="scientific">Araneus ventricosus</name>
    <name type="common">Orbweaver spider</name>
    <name type="synonym">Epeira ventricosa</name>
    <dbReference type="NCBI Taxonomy" id="182803"/>
    <lineage>
        <taxon>Eukaryota</taxon>
        <taxon>Metazoa</taxon>
        <taxon>Ecdysozoa</taxon>
        <taxon>Arthropoda</taxon>
        <taxon>Chelicerata</taxon>
        <taxon>Arachnida</taxon>
        <taxon>Araneae</taxon>
        <taxon>Araneomorphae</taxon>
        <taxon>Entelegynae</taxon>
        <taxon>Araneoidea</taxon>
        <taxon>Araneidae</taxon>
        <taxon>Araneus</taxon>
    </lineage>
</organism>
<protein>
    <submittedName>
        <fullName evidence="1">Uncharacterized protein</fullName>
    </submittedName>
</protein>
<sequence>MKPVLTIGGIALCVAHHGSVGVSAMHDPLADMASDIRYRLTIKQHSPHIICHRDTGYRFIALPWFIRAMTHGSARLHYYPVPRLRQMPTPVLGSHVPPTDHFTLSLRKTTFINTEPDQPRHQYCMAFSTTRGSISAYLLLQQQQ</sequence>
<dbReference type="EMBL" id="BGPR01003676">
    <property type="protein sequence ID" value="GBM91139.1"/>
    <property type="molecule type" value="Genomic_DNA"/>
</dbReference>
<comment type="caution">
    <text evidence="1">The sequence shown here is derived from an EMBL/GenBank/DDBJ whole genome shotgun (WGS) entry which is preliminary data.</text>
</comment>